<dbReference type="InterPro" id="IPR001037">
    <property type="entry name" value="Integrase_C_retrovir"/>
</dbReference>
<keyword evidence="6" id="KW-0479">Metal-binding</keyword>
<dbReference type="GO" id="GO:0046872">
    <property type="term" value="F:metal ion binding"/>
    <property type="evidence" value="ECO:0007669"/>
    <property type="project" value="UniProtKB-KW"/>
</dbReference>
<dbReference type="Gene3D" id="3.10.10.10">
    <property type="entry name" value="HIV Type 1 Reverse Transcriptase, subunit A, domain 1"/>
    <property type="match status" value="1"/>
</dbReference>
<dbReference type="Proteomes" id="UP000269221">
    <property type="component" value="Unassembled WGS sequence"/>
</dbReference>
<evidence type="ECO:0000256" key="3">
    <source>
        <dbReference type="ARBA" id="ARBA00022679"/>
    </source>
</evidence>
<dbReference type="InterPro" id="IPR043128">
    <property type="entry name" value="Rev_trsase/Diguanyl_cyclase"/>
</dbReference>
<dbReference type="SUPFAM" id="SSF56672">
    <property type="entry name" value="DNA/RNA polymerases"/>
    <property type="match status" value="1"/>
</dbReference>
<dbReference type="Gene3D" id="1.10.1200.30">
    <property type="match status" value="1"/>
</dbReference>
<evidence type="ECO:0000256" key="8">
    <source>
        <dbReference type="ARBA" id="ARBA00022801"/>
    </source>
</evidence>
<dbReference type="PROSITE" id="PS50878">
    <property type="entry name" value="RT_POL"/>
    <property type="match status" value="1"/>
</dbReference>
<dbReference type="PROSITE" id="PS51027">
    <property type="entry name" value="INTEGRASE_DBD"/>
    <property type="match status" value="1"/>
</dbReference>
<keyword evidence="3" id="KW-0808">Transferase</keyword>
<feature type="region of interest" description="Disordered" evidence="13">
    <location>
        <begin position="564"/>
        <end position="606"/>
    </location>
</feature>
<evidence type="ECO:0000256" key="10">
    <source>
        <dbReference type="ARBA" id="ARBA00022918"/>
    </source>
</evidence>
<evidence type="ECO:0000256" key="6">
    <source>
        <dbReference type="ARBA" id="ARBA00022723"/>
    </source>
</evidence>
<evidence type="ECO:0000256" key="12">
    <source>
        <dbReference type="PROSITE-ProRule" id="PRU00506"/>
    </source>
</evidence>
<dbReference type="Pfam" id="PF00078">
    <property type="entry name" value="RVT_1"/>
    <property type="match status" value="1"/>
</dbReference>
<dbReference type="Pfam" id="PF00552">
    <property type="entry name" value="IN_DBD_C"/>
    <property type="match status" value="1"/>
</dbReference>
<evidence type="ECO:0000256" key="2">
    <source>
        <dbReference type="ARBA" id="ARBA00012180"/>
    </source>
</evidence>
<dbReference type="GO" id="GO:0003964">
    <property type="term" value="F:RNA-directed DNA polymerase activity"/>
    <property type="evidence" value="ECO:0007669"/>
    <property type="project" value="UniProtKB-KW"/>
</dbReference>
<dbReference type="InterPro" id="IPR008916">
    <property type="entry name" value="Retrov_capsid_C"/>
</dbReference>
<dbReference type="GO" id="GO:0015074">
    <property type="term" value="P:DNA integration"/>
    <property type="evidence" value="ECO:0007669"/>
    <property type="project" value="UniProtKB-KW"/>
</dbReference>
<evidence type="ECO:0000256" key="13">
    <source>
        <dbReference type="SAM" id="MobiDB-lite"/>
    </source>
</evidence>
<dbReference type="STRING" id="333673.A0A3M0IQJ8"/>
<dbReference type="InterPro" id="IPR036862">
    <property type="entry name" value="Integrase_C_dom_sf_retrovir"/>
</dbReference>
<dbReference type="SUPFAM" id="SSF47353">
    <property type="entry name" value="Retrovirus capsid dimerization domain-like"/>
    <property type="match status" value="1"/>
</dbReference>
<evidence type="ECO:0000313" key="16">
    <source>
        <dbReference type="EMBL" id="RMB90752.1"/>
    </source>
</evidence>
<dbReference type="PANTHER" id="PTHR41694">
    <property type="entry name" value="ENDOGENOUS RETROVIRUS GROUP K MEMBER POL PROTEIN"/>
    <property type="match status" value="1"/>
</dbReference>
<dbReference type="EMBL" id="QRBI01000245">
    <property type="protein sequence ID" value="RMB90752.1"/>
    <property type="molecule type" value="Genomic_DNA"/>
</dbReference>
<evidence type="ECO:0000256" key="5">
    <source>
        <dbReference type="ARBA" id="ARBA00022722"/>
    </source>
</evidence>
<dbReference type="InterPro" id="IPR000477">
    <property type="entry name" value="RT_dom"/>
</dbReference>
<comment type="similarity">
    <text evidence="1">Belongs to the beta type-B retroviral polymerase family. HERV class-II K(HML-2) pol subfamily.</text>
</comment>
<dbReference type="InterPro" id="IPR010661">
    <property type="entry name" value="RVT_thumb"/>
</dbReference>
<evidence type="ECO:0000256" key="1">
    <source>
        <dbReference type="ARBA" id="ARBA00010879"/>
    </source>
</evidence>
<dbReference type="InterPro" id="IPR043502">
    <property type="entry name" value="DNA/RNA_pol_sf"/>
</dbReference>
<dbReference type="Gene3D" id="3.30.70.270">
    <property type="match status" value="2"/>
</dbReference>
<organism evidence="16 17">
    <name type="scientific">Hirundo rustica rustica</name>
    <dbReference type="NCBI Taxonomy" id="333673"/>
    <lineage>
        <taxon>Eukaryota</taxon>
        <taxon>Metazoa</taxon>
        <taxon>Chordata</taxon>
        <taxon>Craniata</taxon>
        <taxon>Vertebrata</taxon>
        <taxon>Euteleostomi</taxon>
        <taxon>Archelosauria</taxon>
        <taxon>Archosauria</taxon>
        <taxon>Dinosauria</taxon>
        <taxon>Saurischia</taxon>
        <taxon>Theropoda</taxon>
        <taxon>Coelurosauria</taxon>
        <taxon>Aves</taxon>
        <taxon>Neognathae</taxon>
        <taxon>Neoaves</taxon>
        <taxon>Telluraves</taxon>
        <taxon>Australaves</taxon>
        <taxon>Passeriformes</taxon>
        <taxon>Sylvioidea</taxon>
        <taxon>Hirundinidae</taxon>
        <taxon>Hirundo</taxon>
    </lineage>
</organism>
<dbReference type="SUPFAM" id="SSF50122">
    <property type="entry name" value="DNA-binding domain of retroviral integrase"/>
    <property type="match status" value="1"/>
</dbReference>
<dbReference type="AlphaFoldDB" id="A0A3M0IQJ8"/>
<keyword evidence="7" id="KW-0255">Endonuclease</keyword>
<dbReference type="GO" id="GO:0004523">
    <property type="term" value="F:RNA-DNA hybrid ribonuclease activity"/>
    <property type="evidence" value="ECO:0007669"/>
    <property type="project" value="UniProtKB-EC"/>
</dbReference>
<evidence type="ECO:0000256" key="7">
    <source>
        <dbReference type="ARBA" id="ARBA00022759"/>
    </source>
</evidence>
<evidence type="ECO:0000256" key="4">
    <source>
        <dbReference type="ARBA" id="ARBA00022695"/>
    </source>
</evidence>
<comment type="caution">
    <text evidence="16">The sequence shown here is derived from an EMBL/GenBank/DDBJ whole genome shotgun (WGS) entry which is preliminary data.</text>
</comment>
<proteinExistence type="inferred from homology"/>
<dbReference type="GO" id="GO:0003677">
    <property type="term" value="F:DNA binding"/>
    <property type="evidence" value="ECO:0007669"/>
    <property type="project" value="UniProtKB-KW"/>
</dbReference>
<keyword evidence="17" id="KW-1185">Reference proteome</keyword>
<feature type="domain" description="Reverse transcriptase" evidence="14">
    <location>
        <begin position="1"/>
        <end position="286"/>
    </location>
</feature>
<sequence>MVPEGPVVPYYKIMQGAKESFTKFVERLTRAIEVQVMEVAPILVTSSRHEPYRLRLTEALHLRTADWTFLSINTKEQGAWPVQGKELVIIGDCKYTPQEVEILPGVLVNNPRDLVLWLRYTHPPTFIPKGQVIAQIIPTRGPNNTPVACPVQAITEERPRVDYIKDCFFQIPLHPGDAPRFAFSVPTINREAPRRRYHWRVLPQGMKNSPVICQWYVASLLSPVRAAAGQAIIYHYMDDVLVCAPNDDMLSHVLGLTVDALVAAGFELQEEKVQQMPPWKYLGLEIGRPTIVPQKLAIRTKVSSLADVHQLCGSLNWVRPWLGLTTNDLAPLFNLLKGGEELSSPRVLTPEAEKALEKVQDALSKRQAHRIDPELPFKFIIMGKLPHLHGMIFQWKSIPKKDREGNDPLLIIEWVFLSHHRSKRMTRPQELVAELIRKARFRIRELAGCDFECLNPPIVRHFGASSLFGVKERPQVMVRDPGSGGTEGPHDLVTWGRGYACVSTPTGPKWIPAKWGHERSYHFIYQTKNVYTAKIWCGRIAHVEMASTTDRKPLALPKVNHVTMPSEEDHEEEGLELEEVLEGTPEDEERNLDEEEHGLGYPTQHR</sequence>
<evidence type="ECO:0000313" key="17">
    <source>
        <dbReference type="Proteomes" id="UP000269221"/>
    </source>
</evidence>
<dbReference type="PANTHER" id="PTHR41694:SF3">
    <property type="entry name" value="RNA-DIRECTED DNA POLYMERASE-RELATED"/>
    <property type="match status" value="1"/>
</dbReference>
<dbReference type="Gene3D" id="2.30.30.10">
    <property type="entry name" value="Integrase, C-terminal domain superfamily, retroviral"/>
    <property type="match status" value="1"/>
</dbReference>
<protein>
    <recommendedName>
        <fullName evidence="2">ribonuclease H</fullName>
        <ecNumber evidence="2">3.1.26.4</ecNumber>
    </recommendedName>
</protein>
<name>A0A3M0IQJ8_HIRRU</name>
<dbReference type="GO" id="GO:0035613">
    <property type="term" value="F:RNA stem-loop binding"/>
    <property type="evidence" value="ECO:0007669"/>
    <property type="project" value="TreeGrafter"/>
</dbReference>
<evidence type="ECO:0000259" key="15">
    <source>
        <dbReference type="PROSITE" id="PS51027"/>
    </source>
</evidence>
<keyword evidence="4" id="KW-0548">Nucleotidyltransferase</keyword>
<dbReference type="EC" id="3.1.26.4" evidence="2"/>
<keyword evidence="11" id="KW-0238">DNA-binding</keyword>
<evidence type="ECO:0000256" key="9">
    <source>
        <dbReference type="ARBA" id="ARBA00022908"/>
    </source>
</evidence>
<reference evidence="16 17" key="1">
    <citation type="submission" date="2018-07" db="EMBL/GenBank/DDBJ databases">
        <title>A high quality draft genome assembly of the barn swallow (H. rustica rustica).</title>
        <authorList>
            <person name="Formenti G."/>
            <person name="Chiara M."/>
            <person name="Poveda L."/>
            <person name="Francoijs K.-J."/>
            <person name="Bonisoli-Alquati A."/>
            <person name="Canova L."/>
            <person name="Gianfranceschi L."/>
            <person name="Horner D.S."/>
            <person name="Saino N."/>
        </authorList>
    </citation>
    <scope>NUCLEOTIDE SEQUENCE [LARGE SCALE GENOMIC DNA]</scope>
    <source>
        <strain evidence="16">Chelidonia</strain>
        <tissue evidence="16">Blood</tissue>
    </source>
</reference>
<dbReference type="OrthoDB" id="548799at2759"/>
<keyword evidence="8" id="KW-0378">Hydrolase</keyword>
<feature type="DNA-binding region" description="Integrase-type" evidence="12">
    <location>
        <begin position="474"/>
        <end position="514"/>
    </location>
</feature>
<keyword evidence="10" id="KW-0695">RNA-directed DNA polymerase</keyword>
<keyword evidence="9" id="KW-0229">DNA integration</keyword>
<gene>
    <name evidence="16" type="ORF">DUI87_32817</name>
</gene>
<accession>A0A3M0IQJ8</accession>
<dbReference type="Pfam" id="PF06817">
    <property type="entry name" value="RVT_thumb"/>
    <property type="match status" value="1"/>
</dbReference>
<feature type="domain" description="Integrase-type" evidence="15">
    <location>
        <begin position="474"/>
        <end position="514"/>
    </location>
</feature>
<keyword evidence="5" id="KW-0540">Nuclease</keyword>
<feature type="compositionally biased region" description="Acidic residues" evidence="13">
    <location>
        <begin position="566"/>
        <end position="596"/>
    </location>
</feature>
<evidence type="ECO:0000256" key="11">
    <source>
        <dbReference type="ARBA" id="ARBA00023125"/>
    </source>
</evidence>
<evidence type="ECO:0000259" key="14">
    <source>
        <dbReference type="PROSITE" id="PS50878"/>
    </source>
</evidence>